<sequence>MRCGSHALNLLVLKLFQVDCFQTIFTDASFVIHLFSKGHALYKKLSESTDGYVKVMRMGGATRFSSQISALEVLSHNAEAIKHFQPDQTNWTPRKKQNYERVLGESSSFWNDVEVFLQIFRPLKQVITKSESTTYRMCDFFSDFVVVSKNMIMSASSNSLTRFFVQEMADVINKVFVKHVISDWVILSICLQFDMGFYPSEEAFNKAKKAAQLMTFGTFAGNTVNGGANQVDPDEDVDAFLEEFDSVMAGRKLPWFKQSDMRDCHDVLRSVVVNSMSSERTFSLLGWFNECKRANMTVETLNMCASVYLANGLNKQRDRAKSKVRDDGKTATTTFRIQDDKFQENEVVDEGNDEDGVGLGFGLVNSEDFIEADTIIRSQNESIINALDDM</sequence>
<gene>
    <name evidence="2" type="ORF">Amon01_000617600</name>
</gene>
<dbReference type="SUPFAM" id="SSF53098">
    <property type="entry name" value="Ribonuclease H-like"/>
    <property type="match status" value="1"/>
</dbReference>
<comment type="caution">
    <text evidence="2">The sequence shown here is derived from an EMBL/GenBank/DDBJ whole genome shotgun (WGS) entry which is preliminary data.</text>
</comment>
<dbReference type="OrthoDB" id="2012664at2759"/>
<dbReference type="InterPro" id="IPR012337">
    <property type="entry name" value="RNaseH-like_sf"/>
</dbReference>
<dbReference type="AlphaFoldDB" id="A0A9W7DIS4"/>
<dbReference type="EMBL" id="BSXU01003802">
    <property type="protein sequence ID" value="GMG40414.1"/>
    <property type="molecule type" value="Genomic_DNA"/>
</dbReference>
<keyword evidence="1" id="KW-0732">Signal</keyword>
<evidence type="ECO:0000256" key="1">
    <source>
        <dbReference type="SAM" id="SignalP"/>
    </source>
</evidence>
<organism evidence="2 3">
    <name type="scientific">Ambrosiozyma monospora</name>
    <name type="common">Yeast</name>
    <name type="synonym">Endomycopsis monosporus</name>
    <dbReference type="NCBI Taxonomy" id="43982"/>
    <lineage>
        <taxon>Eukaryota</taxon>
        <taxon>Fungi</taxon>
        <taxon>Dikarya</taxon>
        <taxon>Ascomycota</taxon>
        <taxon>Saccharomycotina</taxon>
        <taxon>Pichiomycetes</taxon>
        <taxon>Pichiales</taxon>
        <taxon>Pichiaceae</taxon>
        <taxon>Ambrosiozyma</taxon>
    </lineage>
</organism>
<name>A0A9W7DIS4_AMBMO</name>
<accession>A0A9W7DIS4</accession>
<protein>
    <submittedName>
        <fullName evidence="2">Unnamed protein product</fullName>
    </submittedName>
</protein>
<reference evidence="2" key="1">
    <citation type="submission" date="2023-04" db="EMBL/GenBank/DDBJ databases">
        <title>Ambrosiozyma monospora NBRC 1965.</title>
        <authorList>
            <person name="Ichikawa N."/>
            <person name="Sato H."/>
            <person name="Tonouchi N."/>
        </authorList>
    </citation>
    <scope>NUCLEOTIDE SEQUENCE</scope>
    <source>
        <strain evidence="2">NBRC 1965</strain>
    </source>
</reference>
<evidence type="ECO:0000313" key="2">
    <source>
        <dbReference type="EMBL" id="GMG40414.1"/>
    </source>
</evidence>
<feature type="chain" id="PRO_5040874102" evidence="1">
    <location>
        <begin position="21"/>
        <end position="390"/>
    </location>
</feature>
<dbReference type="Proteomes" id="UP001165063">
    <property type="component" value="Unassembled WGS sequence"/>
</dbReference>
<evidence type="ECO:0000313" key="3">
    <source>
        <dbReference type="Proteomes" id="UP001165063"/>
    </source>
</evidence>
<keyword evidence="3" id="KW-1185">Reference proteome</keyword>
<feature type="signal peptide" evidence="1">
    <location>
        <begin position="1"/>
        <end position="20"/>
    </location>
</feature>
<proteinExistence type="predicted"/>